<accession>A0ABU9K396</accession>
<evidence type="ECO:0000313" key="2">
    <source>
        <dbReference type="EMBL" id="MEL3959638.1"/>
    </source>
</evidence>
<keyword evidence="2" id="KW-0378">Hydrolase</keyword>
<dbReference type="RefSeq" id="WP_342021220.1">
    <property type="nucleotide sequence ID" value="NZ_JBBYAK010000003.1"/>
</dbReference>
<dbReference type="Gene3D" id="3.60.21.10">
    <property type="match status" value="1"/>
</dbReference>
<dbReference type="Pfam" id="PF00149">
    <property type="entry name" value="Metallophos"/>
    <property type="match status" value="1"/>
</dbReference>
<gene>
    <name evidence="2" type="ORF">NST17_21015</name>
</gene>
<dbReference type="PANTHER" id="PTHR42850:SF4">
    <property type="entry name" value="ZINC-DEPENDENT ENDOPOLYPHOSPHATASE"/>
    <property type="match status" value="1"/>
</dbReference>
<feature type="domain" description="Calcineurin-like phosphoesterase" evidence="1">
    <location>
        <begin position="7"/>
        <end position="190"/>
    </location>
</feature>
<dbReference type="InterPro" id="IPR004843">
    <property type="entry name" value="Calcineurin-like_PHP"/>
</dbReference>
<evidence type="ECO:0000313" key="3">
    <source>
        <dbReference type="Proteomes" id="UP001459714"/>
    </source>
</evidence>
<dbReference type="PRINTS" id="PR00114">
    <property type="entry name" value="STPHPHTASE"/>
</dbReference>
<proteinExistence type="predicted"/>
<name>A0ABU9K396_9BACI</name>
<sequence>MDKMYFVFSDVHGCYNEMKEMLKLWDRQNEKLIYLGDMVDRGYNSLGVIKTMMELKKQYGNQVIILMGNHDEMFTDWLFLDPFSRSMNYYNGLHETIKSFYQNDKMKFQKDTRKQRADYIKRNFPDVVQFIRDLPLYYEIETSIFVHAGINLKNTQWKEEKQSLLWIRDEFFHSPIKSKKRIFFGHTPTQFLNKDKSNDIWVSKYGDKIGIDGGCVFGGQLNGVKINRDGEIKAIIKVPRKK</sequence>
<comment type="caution">
    <text evidence="2">The sequence shown here is derived from an EMBL/GenBank/DDBJ whole genome shotgun (WGS) entry which is preliminary data.</text>
</comment>
<evidence type="ECO:0000259" key="1">
    <source>
        <dbReference type="Pfam" id="PF00149"/>
    </source>
</evidence>
<dbReference type="InterPro" id="IPR006186">
    <property type="entry name" value="Ser/Thr-sp_prot-phosphatase"/>
</dbReference>
<organism evidence="2 3">
    <name type="scientific">Caldifermentibacillus hisashii</name>
    <dbReference type="NCBI Taxonomy" id="996558"/>
    <lineage>
        <taxon>Bacteria</taxon>
        <taxon>Bacillati</taxon>
        <taxon>Bacillota</taxon>
        <taxon>Bacilli</taxon>
        <taxon>Bacillales</taxon>
        <taxon>Bacillaceae</taxon>
        <taxon>Caldifermentibacillus</taxon>
    </lineage>
</organism>
<dbReference type="SUPFAM" id="SSF56300">
    <property type="entry name" value="Metallo-dependent phosphatases"/>
    <property type="match status" value="1"/>
</dbReference>
<dbReference type="InterPro" id="IPR029052">
    <property type="entry name" value="Metallo-depent_PP-like"/>
</dbReference>
<dbReference type="GO" id="GO:0016787">
    <property type="term" value="F:hydrolase activity"/>
    <property type="evidence" value="ECO:0007669"/>
    <property type="project" value="UniProtKB-KW"/>
</dbReference>
<dbReference type="InterPro" id="IPR050126">
    <property type="entry name" value="Ap4A_hydrolase"/>
</dbReference>
<dbReference type="Proteomes" id="UP001459714">
    <property type="component" value="Unassembled WGS sequence"/>
</dbReference>
<keyword evidence="3" id="KW-1185">Reference proteome</keyword>
<dbReference type="PANTHER" id="PTHR42850">
    <property type="entry name" value="METALLOPHOSPHOESTERASE"/>
    <property type="match status" value="1"/>
</dbReference>
<reference evidence="2 3" key="1">
    <citation type="submission" date="2024-03" db="EMBL/GenBank/DDBJ databases">
        <title>Bacilli Hybrid Assemblies.</title>
        <authorList>
            <person name="Kovac J."/>
        </authorList>
    </citation>
    <scope>NUCLEOTIDE SEQUENCE [LARGE SCALE GENOMIC DNA]</scope>
    <source>
        <strain evidence="2 3">FSL M8-0022</strain>
    </source>
</reference>
<dbReference type="EC" id="3.1.-.-" evidence="2"/>
<dbReference type="EMBL" id="JBBYAK010000003">
    <property type="protein sequence ID" value="MEL3959638.1"/>
    <property type="molecule type" value="Genomic_DNA"/>
</dbReference>
<dbReference type="CDD" id="cd00144">
    <property type="entry name" value="MPP_PPP_family"/>
    <property type="match status" value="1"/>
</dbReference>
<protein>
    <submittedName>
        <fullName evidence="2">Metallophosphoesterase family protein</fullName>
        <ecNumber evidence="2">3.1.-.-</ecNumber>
    </submittedName>
</protein>